<evidence type="ECO:0000313" key="3">
    <source>
        <dbReference type="EMBL" id="GAP40799.1"/>
    </source>
</evidence>
<name>A0A0S7BWV0_9CHLR</name>
<protein>
    <submittedName>
        <fullName evidence="3">Uncharacterized protein</fullName>
    </submittedName>
</protein>
<feature type="compositionally biased region" description="Pro residues" evidence="1">
    <location>
        <begin position="39"/>
        <end position="49"/>
    </location>
</feature>
<evidence type="ECO:0000313" key="4">
    <source>
        <dbReference type="Proteomes" id="UP000053370"/>
    </source>
</evidence>
<dbReference type="RefSeq" id="WP_062280720.1">
    <property type="nucleotide sequence ID" value="NZ_DF968181.1"/>
</dbReference>
<feature type="region of interest" description="Disordered" evidence="1">
    <location>
        <begin position="1"/>
        <end position="78"/>
    </location>
</feature>
<keyword evidence="2" id="KW-1133">Transmembrane helix</keyword>
<sequence>MNQNNPNNPGGEFNQGNPSPMNPYGGYPQVPNQNFPQQPGFPPGQPQGFPPMGQSPAGKNQAKGQKNTAPKKMKPRKPSNAGWVWLGILIMLVMIVGGAILGYNTAIRERKSAFNKMSVQAASEQYQFALTDIINGKLENAKTRLEYVLSVDPNYPGATEKYTELVIQLYPKETPTPFYTATPAPSATPDTRGEEEMYNTITANMAASEWETAIRNMDALRDKNLEYRSMEIDGLYYIALRNWGINLINQGYLESGIYKITLAEAFGPIDSVANNQRIAARSYLAGAGFWEINWAKALEYYSNAYLNAPNMYDQSSGYTAQQRYAEASFEYANQLVASSDFCGSITYYDQGYSIGANDAIAPTATAAYLACYPPAATSAPDVPSDIAPTMPLELSTETPFVEPTPLGK</sequence>
<feature type="compositionally biased region" description="Low complexity" evidence="1">
    <location>
        <begin position="28"/>
        <end position="38"/>
    </location>
</feature>
<reference evidence="3" key="1">
    <citation type="journal article" date="2015" name="Genome Announc.">
        <title>Draft Genome Sequence of Anaerolineae Strain TC1, a Novel Isolate from a Methanogenic Wastewater Treatment System.</title>
        <authorList>
            <person name="Matsuura N."/>
            <person name="Tourlousse D.M."/>
            <person name="Sun L."/>
            <person name="Toyonaga M."/>
            <person name="Kuroda K."/>
            <person name="Ohashi A."/>
            <person name="Cruz R."/>
            <person name="Yamaguchi T."/>
            <person name="Sekiguchi Y."/>
        </authorList>
    </citation>
    <scope>NUCLEOTIDE SEQUENCE [LARGE SCALE GENOMIC DNA]</scope>
    <source>
        <strain evidence="3">TC1</strain>
    </source>
</reference>
<keyword evidence="2" id="KW-0812">Transmembrane</keyword>
<evidence type="ECO:0000256" key="2">
    <source>
        <dbReference type="SAM" id="Phobius"/>
    </source>
</evidence>
<keyword evidence="4" id="KW-1185">Reference proteome</keyword>
<dbReference type="AlphaFoldDB" id="A0A0S7BWV0"/>
<evidence type="ECO:0000256" key="1">
    <source>
        <dbReference type="SAM" id="MobiDB-lite"/>
    </source>
</evidence>
<feature type="transmembrane region" description="Helical" evidence="2">
    <location>
        <begin position="81"/>
        <end position="103"/>
    </location>
</feature>
<proteinExistence type="predicted"/>
<dbReference type="Proteomes" id="UP000053370">
    <property type="component" value="Unassembled WGS sequence"/>
</dbReference>
<keyword evidence="2" id="KW-0472">Membrane</keyword>
<accession>A0A0S7BWV0</accession>
<dbReference type="EMBL" id="DF968181">
    <property type="protein sequence ID" value="GAP40799.1"/>
    <property type="molecule type" value="Genomic_DNA"/>
</dbReference>
<dbReference type="OrthoDB" id="161752at2"/>
<gene>
    <name evidence="3" type="ORF">ATC1_13780</name>
</gene>
<organism evidence="3">
    <name type="scientific">Flexilinea flocculi</name>
    <dbReference type="NCBI Taxonomy" id="1678840"/>
    <lineage>
        <taxon>Bacteria</taxon>
        <taxon>Bacillati</taxon>
        <taxon>Chloroflexota</taxon>
        <taxon>Anaerolineae</taxon>
        <taxon>Anaerolineales</taxon>
        <taxon>Anaerolineaceae</taxon>
        <taxon>Flexilinea</taxon>
    </lineage>
</organism>
<feature type="compositionally biased region" description="Polar residues" evidence="1">
    <location>
        <begin position="1"/>
        <end position="19"/>
    </location>
</feature>